<gene>
    <name evidence="8" type="ORF">PSACC_01131</name>
</gene>
<evidence type="ECO:0000256" key="3">
    <source>
        <dbReference type="ARBA" id="ARBA00022729"/>
    </source>
</evidence>
<evidence type="ECO:0000256" key="2">
    <source>
        <dbReference type="ARBA" id="ARBA00022723"/>
    </source>
</evidence>
<evidence type="ECO:0000256" key="6">
    <source>
        <dbReference type="SAM" id="SignalP"/>
    </source>
</evidence>
<dbReference type="Proteomes" id="UP000240830">
    <property type="component" value="Unassembled WGS sequence"/>
</dbReference>
<dbReference type="GO" id="GO:0005975">
    <property type="term" value="P:carbohydrate metabolic process"/>
    <property type="evidence" value="ECO:0007669"/>
    <property type="project" value="InterPro"/>
</dbReference>
<feature type="domain" description="NodB homology" evidence="7">
    <location>
        <begin position="30"/>
        <end position="213"/>
    </location>
</feature>
<dbReference type="Gene3D" id="3.20.20.370">
    <property type="entry name" value="Glycoside hydrolase/deacetylase"/>
    <property type="match status" value="1"/>
</dbReference>
<dbReference type="InterPro" id="IPR011330">
    <property type="entry name" value="Glyco_hydro/deAcase_b/a-brl"/>
</dbReference>
<keyword evidence="3 6" id="KW-0732">Signal</keyword>
<keyword evidence="9" id="KW-1185">Reference proteome</keyword>
<accession>A0A2H9TMT2</accession>
<organism evidence="8 9">
    <name type="scientific">Paramicrosporidium saccamoebae</name>
    <dbReference type="NCBI Taxonomy" id="1246581"/>
    <lineage>
        <taxon>Eukaryota</taxon>
        <taxon>Fungi</taxon>
        <taxon>Fungi incertae sedis</taxon>
        <taxon>Cryptomycota</taxon>
        <taxon>Cryptomycota incertae sedis</taxon>
        <taxon>Paramicrosporidium</taxon>
    </lineage>
</organism>
<sequence>MHANALFLLLSTAALQMADAKLVNQCTQRGMYAMTWDDGPAQYTPQLLDTLASKNVKVTFHITTKYLTDPNIQAMIQRISGAGHLIGLRTESDWNLFNMSDEQIRAGVARQANVLASFTGYVPKFVRLPYNGYDDRVLAAIESTGLIATTHNLETYDYNNDGERTRSAVKLALSLQGKGAGSFISVQHDGVQQSVGVAGQIIDQIKSSGYKLVKLDECLGLGDMSKNKEPLKGADDSIDLGPLSGGAVAVPGAAGAPADPNAGDAAVAGQGSSNSNGVNVYGPSAFAAMVAILMALGLQI</sequence>
<dbReference type="GO" id="GO:0046872">
    <property type="term" value="F:metal ion binding"/>
    <property type="evidence" value="ECO:0007669"/>
    <property type="project" value="UniProtKB-KW"/>
</dbReference>
<dbReference type="SUPFAM" id="SSF88713">
    <property type="entry name" value="Glycoside hydrolase/deacetylase"/>
    <property type="match status" value="1"/>
</dbReference>
<evidence type="ECO:0000256" key="1">
    <source>
        <dbReference type="ARBA" id="ARBA00001941"/>
    </source>
</evidence>
<feature type="chain" id="PRO_5014154024" evidence="6">
    <location>
        <begin position="21"/>
        <end position="300"/>
    </location>
</feature>
<evidence type="ECO:0000313" key="9">
    <source>
        <dbReference type="Proteomes" id="UP000240830"/>
    </source>
</evidence>
<comment type="caution">
    <text evidence="8">The sequence shown here is derived from an EMBL/GenBank/DDBJ whole genome shotgun (WGS) entry which is preliminary data.</text>
</comment>
<dbReference type="PANTHER" id="PTHR46471">
    <property type="entry name" value="CHITIN DEACETYLASE"/>
    <property type="match status" value="1"/>
</dbReference>
<comment type="cofactor">
    <cofactor evidence="1">
        <name>Co(2+)</name>
        <dbReference type="ChEBI" id="CHEBI:48828"/>
    </cofactor>
</comment>
<proteinExistence type="predicted"/>
<feature type="signal peptide" evidence="6">
    <location>
        <begin position="1"/>
        <end position="20"/>
    </location>
</feature>
<dbReference type="PROSITE" id="PS51677">
    <property type="entry name" value="NODB"/>
    <property type="match status" value="1"/>
</dbReference>
<evidence type="ECO:0000313" key="8">
    <source>
        <dbReference type="EMBL" id="PJF19047.1"/>
    </source>
</evidence>
<protein>
    <submittedName>
        <fullName evidence="8">Carbohydrate esterase family 4 protein</fullName>
    </submittedName>
</protein>
<dbReference type="Pfam" id="PF01522">
    <property type="entry name" value="Polysacc_deac_1"/>
    <property type="match status" value="1"/>
</dbReference>
<dbReference type="EMBL" id="MTSL01000084">
    <property type="protein sequence ID" value="PJF19047.1"/>
    <property type="molecule type" value="Genomic_DNA"/>
</dbReference>
<keyword evidence="4" id="KW-0378">Hydrolase</keyword>
<dbReference type="AlphaFoldDB" id="A0A2H9TMT2"/>
<keyword evidence="5" id="KW-0119">Carbohydrate metabolism</keyword>
<evidence type="ECO:0000256" key="5">
    <source>
        <dbReference type="ARBA" id="ARBA00023277"/>
    </source>
</evidence>
<keyword evidence="2" id="KW-0479">Metal-binding</keyword>
<dbReference type="InterPro" id="IPR002509">
    <property type="entry name" value="NODB_dom"/>
</dbReference>
<evidence type="ECO:0000256" key="4">
    <source>
        <dbReference type="ARBA" id="ARBA00022801"/>
    </source>
</evidence>
<name>A0A2H9TMT2_9FUNG</name>
<dbReference type="PANTHER" id="PTHR46471:SF2">
    <property type="entry name" value="CHITIN DEACETYLASE-RELATED"/>
    <property type="match status" value="1"/>
</dbReference>
<reference evidence="8 9" key="1">
    <citation type="submission" date="2016-10" db="EMBL/GenBank/DDBJ databases">
        <title>The genome of Paramicrosporidium saccamoebae is the missing link in understanding Cryptomycota and Microsporidia evolution.</title>
        <authorList>
            <person name="Quandt C.A."/>
            <person name="Beaudet D."/>
            <person name="Corsaro D."/>
            <person name="Michel R."/>
            <person name="Corradi N."/>
            <person name="James T."/>
        </authorList>
    </citation>
    <scope>NUCLEOTIDE SEQUENCE [LARGE SCALE GENOMIC DNA]</scope>
    <source>
        <strain evidence="8 9">KSL3</strain>
    </source>
</reference>
<evidence type="ECO:0000259" key="7">
    <source>
        <dbReference type="PROSITE" id="PS51677"/>
    </source>
</evidence>
<dbReference type="OrthoDB" id="407355at2759"/>
<dbReference type="GO" id="GO:0016810">
    <property type="term" value="F:hydrolase activity, acting on carbon-nitrogen (but not peptide) bonds"/>
    <property type="evidence" value="ECO:0007669"/>
    <property type="project" value="InterPro"/>
</dbReference>